<sequence>MESIEESHECLGCGGGGGLEGRGRRGSVGVSHGGDVSVAAESQKKGLTVTRAPANASMLVREDLCPLPAARASLYREESPPPRPPFRHLDLHLT</sequence>
<comment type="caution">
    <text evidence="2">The sequence shown here is derived from an EMBL/GenBank/DDBJ whole genome shotgun (WGS) entry which is preliminary data.</text>
</comment>
<evidence type="ECO:0000313" key="2">
    <source>
        <dbReference type="EMBL" id="MPC99297.1"/>
    </source>
</evidence>
<feature type="region of interest" description="Disordered" evidence="1">
    <location>
        <begin position="73"/>
        <end position="94"/>
    </location>
</feature>
<proteinExistence type="predicted"/>
<organism evidence="2 3">
    <name type="scientific">Portunus trituberculatus</name>
    <name type="common">Swimming crab</name>
    <name type="synonym">Neptunus trituberculatus</name>
    <dbReference type="NCBI Taxonomy" id="210409"/>
    <lineage>
        <taxon>Eukaryota</taxon>
        <taxon>Metazoa</taxon>
        <taxon>Ecdysozoa</taxon>
        <taxon>Arthropoda</taxon>
        <taxon>Crustacea</taxon>
        <taxon>Multicrustacea</taxon>
        <taxon>Malacostraca</taxon>
        <taxon>Eumalacostraca</taxon>
        <taxon>Eucarida</taxon>
        <taxon>Decapoda</taxon>
        <taxon>Pleocyemata</taxon>
        <taxon>Brachyura</taxon>
        <taxon>Eubrachyura</taxon>
        <taxon>Portunoidea</taxon>
        <taxon>Portunidae</taxon>
        <taxon>Portuninae</taxon>
        <taxon>Portunus</taxon>
    </lineage>
</organism>
<evidence type="ECO:0000313" key="3">
    <source>
        <dbReference type="Proteomes" id="UP000324222"/>
    </source>
</evidence>
<dbReference type="AlphaFoldDB" id="A0A5B7K1J9"/>
<dbReference type="Proteomes" id="UP000324222">
    <property type="component" value="Unassembled WGS sequence"/>
</dbReference>
<protein>
    <submittedName>
        <fullName evidence="2">Uncharacterized protein</fullName>
    </submittedName>
</protein>
<name>A0A5B7K1J9_PORTR</name>
<gene>
    <name evidence="2" type="ORF">E2C01_094703</name>
</gene>
<feature type="region of interest" description="Disordered" evidence="1">
    <location>
        <begin position="1"/>
        <end position="46"/>
    </location>
</feature>
<evidence type="ECO:0000256" key="1">
    <source>
        <dbReference type="SAM" id="MobiDB-lite"/>
    </source>
</evidence>
<keyword evidence="3" id="KW-1185">Reference proteome</keyword>
<reference evidence="2 3" key="1">
    <citation type="submission" date="2019-05" db="EMBL/GenBank/DDBJ databases">
        <title>Another draft genome of Portunus trituberculatus and its Hox gene families provides insights of decapod evolution.</title>
        <authorList>
            <person name="Jeong J.-H."/>
            <person name="Song I."/>
            <person name="Kim S."/>
            <person name="Choi T."/>
            <person name="Kim D."/>
            <person name="Ryu S."/>
            <person name="Kim W."/>
        </authorList>
    </citation>
    <scope>NUCLEOTIDE SEQUENCE [LARGE SCALE GENOMIC DNA]</scope>
    <source>
        <tissue evidence="2">Muscle</tissue>
    </source>
</reference>
<accession>A0A5B7K1J9</accession>
<dbReference type="EMBL" id="VSRR010117739">
    <property type="protein sequence ID" value="MPC99297.1"/>
    <property type="molecule type" value="Genomic_DNA"/>
</dbReference>